<evidence type="ECO:0000313" key="3">
    <source>
        <dbReference type="Proteomes" id="UP000265715"/>
    </source>
</evidence>
<evidence type="ECO:0000313" key="2">
    <source>
        <dbReference type="EMBL" id="RIH78665.1"/>
    </source>
</evidence>
<sequence length="183" mass="20692">MVNPLPKPLTPEEYLELERHSPVKHELVGGVMYATAGASRRHNRIVVNVLRLLADLADGKGCRVFASDMKLRLEDAFYYPDVMAVCAPEPADEYYETDPCVLVEVVSESTKTIDLREKLWAYRSLSSLQTYLVVDTGAMTIRHFFRDPTGRWQQEDVVGSGEIPLPCLGGSIELLDVYRNIFR</sequence>
<gene>
    <name evidence="2" type="ORF">Mterra_03652</name>
</gene>
<dbReference type="Pfam" id="PF05685">
    <property type="entry name" value="Uma2"/>
    <property type="match status" value="1"/>
</dbReference>
<protein>
    <submittedName>
        <fullName evidence="2">Putative restriction endonuclease</fullName>
    </submittedName>
</protein>
<proteinExistence type="predicted"/>
<organism evidence="2 3">
    <name type="scientific">Calidithermus terrae</name>
    <dbReference type="NCBI Taxonomy" id="1408545"/>
    <lineage>
        <taxon>Bacteria</taxon>
        <taxon>Thermotogati</taxon>
        <taxon>Deinococcota</taxon>
        <taxon>Deinococci</taxon>
        <taxon>Thermales</taxon>
        <taxon>Thermaceae</taxon>
        <taxon>Calidithermus</taxon>
    </lineage>
</organism>
<dbReference type="OrthoDB" id="9808428at2"/>
<evidence type="ECO:0000259" key="1">
    <source>
        <dbReference type="Pfam" id="PF05685"/>
    </source>
</evidence>
<dbReference type="CDD" id="cd06260">
    <property type="entry name" value="DUF820-like"/>
    <property type="match status" value="1"/>
</dbReference>
<keyword evidence="2" id="KW-0378">Hydrolase</keyword>
<dbReference type="Gene3D" id="3.90.1570.10">
    <property type="entry name" value="tt1808, chain A"/>
    <property type="match status" value="1"/>
</dbReference>
<feature type="domain" description="Putative restriction endonuclease" evidence="1">
    <location>
        <begin position="11"/>
        <end position="167"/>
    </location>
</feature>
<reference evidence="2 3" key="1">
    <citation type="submission" date="2018-08" db="EMBL/GenBank/DDBJ databases">
        <title>Meiothermus terrae DSM 26712 genome sequencing project.</title>
        <authorList>
            <person name="Da Costa M.S."/>
            <person name="Albuquerque L."/>
            <person name="Raposo P."/>
            <person name="Froufe H.J.C."/>
            <person name="Barroso C.S."/>
            <person name="Egas C."/>
        </authorList>
    </citation>
    <scope>NUCLEOTIDE SEQUENCE [LARGE SCALE GENOMIC DNA]</scope>
    <source>
        <strain evidence="2 3">DSM 26712</strain>
    </source>
</reference>
<dbReference type="InterPro" id="IPR008538">
    <property type="entry name" value="Uma2"/>
</dbReference>
<name>A0A399E2C8_9DEIN</name>
<comment type="caution">
    <text evidence="2">The sequence shown here is derived from an EMBL/GenBank/DDBJ whole genome shotgun (WGS) entry which is preliminary data.</text>
</comment>
<keyword evidence="2" id="KW-0255">Endonuclease</keyword>
<dbReference type="AlphaFoldDB" id="A0A399E2C8"/>
<dbReference type="PANTHER" id="PTHR36558">
    <property type="entry name" value="GLR1098 PROTEIN"/>
    <property type="match status" value="1"/>
</dbReference>
<keyword evidence="3" id="KW-1185">Reference proteome</keyword>
<dbReference type="PANTHER" id="PTHR36558:SF1">
    <property type="entry name" value="RESTRICTION ENDONUCLEASE DOMAIN-CONTAINING PROTEIN-RELATED"/>
    <property type="match status" value="1"/>
</dbReference>
<dbReference type="SUPFAM" id="SSF52980">
    <property type="entry name" value="Restriction endonuclease-like"/>
    <property type="match status" value="1"/>
</dbReference>
<accession>A0A399E2C8</accession>
<dbReference type="GO" id="GO:0004519">
    <property type="term" value="F:endonuclease activity"/>
    <property type="evidence" value="ECO:0007669"/>
    <property type="project" value="UniProtKB-KW"/>
</dbReference>
<dbReference type="Proteomes" id="UP000265715">
    <property type="component" value="Unassembled WGS sequence"/>
</dbReference>
<dbReference type="InterPro" id="IPR012296">
    <property type="entry name" value="Nuclease_put_TT1808"/>
</dbReference>
<dbReference type="InterPro" id="IPR011335">
    <property type="entry name" value="Restrct_endonuc-II-like"/>
</dbReference>
<dbReference type="EMBL" id="QXDL01000260">
    <property type="protein sequence ID" value="RIH78665.1"/>
    <property type="molecule type" value="Genomic_DNA"/>
</dbReference>
<dbReference type="RefSeq" id="WP_119316534.1">
    <property type="nucleotide sequence ID" value="NZ_QXDL01000260.1"/>
</dbReference>
<keyword evidence="2" id="KW-0540">Nuclease</keyword>